<dbReference type="Proteomes" id="UP000305471">
    <property type="component" value="Unassembled WGS sequence"/>
</dbReference>
<organism evidence="6 7">
    <name type="scientific">Alteromonas portus</name>
    <dbReference type="NCBI Taxonomy" id="2565549"/>
    <lineage>
        <taxon>Bacteria</taxon>
        <taxon>Pseudomonadati</taxon>
        <taxon>Pseudomonadota</taxon>
        <taxon>Gammaproteobacteria</taxon>
        <taxon>Alteromonadales</taxon>
        <taxon>Alteromonadaceae</taxon>
        <taxon>Alteromonas/Salinimonas group</taxon>
        <taxon>Alteromonas</taxon>
    </lineage>
</organism>
<evidence type="ECO:0000313" key="6">
    <source>
        <dbReference type="EMBL" id="TKB05139.1"/>
    </source>
</evidence>
<dbReference type="Gene3D" id="2.40.50.100">
    <property type="match status" value="1"/>
</dbReference>
<feature type="domain" description="CusB-like beta-barrel" evidence="5">
    <location>
        <begin position="197"/>
        <end position="269"/>
    </location>
</feature>
<reference evidence="6 7" key="1">
    <citation type="submission" date="2019-04" db="EMBL/GenBank/DDBJ databases">
        <title>Alteromonas portus sp. nov., an alginate lyase-excreting marine bacterium.</title>
        <authorList>
            <person name="Huang H."/>
            <person name="Mo K."/>
            <person name="Bao S."/>
        </authorList>
    </citation>
    <scope>NUCLEOTIDE SEQUENCE [LARGE SCALE GENOMIC DNA]</scope>
    <source>
        <strain evidence="6 7">HB161718</strain>
    </source>
</reference>
<dbReference type="NCBIfam" id="TIGR01730">
    <property type="entry name" value="RND_mfp"/>
    <property type="match status" value="1"/>
</dbReference>
<dbReference type="RefSeq" id="WP_136780905.1">
    <property type="nucleotide sequence ID" value="NZ_JBMQEY010000007.1"/>
</dbReference>
<sequence>MKYSVYGALKTWTRLCALFLVMMPVANAQFMGDRQAKLVVTKPIEFMNETRKVEAVGSAEAVRSIVLYPAVSDEVTEINFVPGQSVEKGKVLVRLDDRRQQTALKRAKLTLEDAQRTVERLASSYKQGAVPVSELDLARTQRDLAEVALEEAQADLEDRHIVAPFDGVVGITDVEVGDRINEQTVITTLDNRSKLFINFKAPEAALPVLLNAPNVTLEPWSDKEQRVKAEIAQVDSRINEADRTLRARAILDNSSDKFRPGMSFRVNLSIEGDRYAAVPEAALLWGATGAYIWLAQDGKAKRVDVSVHQRLRGTILVSGDIKEGDKLISEGVQRLRTGQEITTELAGGPKGE</sequence>
<dbReference type="Pfam" id="PF25954">
    <property type="entry name" value="Beta-barrel_RND_2"/>
    <property type="match status" value="1"/>
</dbReference>
<feature type="chain" id="PRO_5020655899" evidence="3">
    <location>
        <begin position="29"/>
        <end position="352"/>
    </location>
</feature>
<proteinExistence type="inferred from homology"/>
<accession>A0A4U0ZNZ7</accession>
<dbReference type="AlphaFoldDB" id="A0A4U0ZNZ7"/>
<dbReference type="InterPro" id="IPR058625">
    <property type="entry name" value="MdtA-like_BSH"/>
</dbReference>
<evidence type="ECO:0000259" key="5">
    <source>
        <dbReference type="Pfam" id="PF25954"/>
    </source>
</evidence>
<dbReference type="EMBL" id="SWCO01000001">
    <property type="protein sequence ID" value="TKB05139.1"/>
    <property type="molecule type" value="Genomic_DNA"/>
</dbReference>
<feature type="coiled-coil region" evidence="2">
    <location>
        <begin position="104"/>
        <end position="155"/>
    </location>
</feature>
<feature type="signal peptide" evidence="3">
    <location>
        <begin position="1"/>
        <end position="28"/>
    </location>
</feature>
<dbReference type="Gene3D" id="2.40.420.20">
    <property type="match status" value="1"/>
</dbReference>
<dbReference type="Gene3D" id="1.10.287.470">
    <property type="entry name" value="Helix hairpin bin"/>
    <property type="match status" value="1"/>
</dbReference>
<evidence type="ECO:0000256" key="1">
    <source>
        <dbReference type="ARBA" id="ARBA00009477"/>
    </source>
</evidence>
<feature type="domain" description="Multidrug resistance protein MdtA-like barrel-sandwich hybrid" evidence="4">
    <location>
        <begin position="68"/>
        <end position="182"/>
    </location>
</feature>
<keyword evidence="3" id="KW-0732">Signal</keyword>
<dbReference type="PANTHER" id="PTHR30469">
    <property type="entry name" value="MULTIDRUG RESISTANCE PROTEIN MDTA"/>
    <property type="match status" value="1"/>
</dbReference>
<dbReference type="InterPro" id="IPR058792">
    <property type="entry name" value="Beta-barrel_RND_2"/>
</dbReference>
<dbReference type="SUPFAM" id="SSF111369">
    <property type="entry name" value="HlyD-like secretion proteins"/>
    <property type="match status" value="1"/>
</dbReference>
<dbReference type="InterPro" id="IPR006143">
    <property type="entry name" value="RND_pump_MFP"/>
</dbReference>
<comment type="caution">
    <text evidence="6">The sequence shown here is derived from an EMBL/GenBank/DDBJ whole genome shotgun (WGS) entry which is preliminary data.</text>
</comment>
<evidence type="ECO:0000313" key="7">
    <source>
        <dbReference type="Proteomes" id="UP000305471"/>
    </source>
</evidence>
<evidence type="ECO:0000259" key="4">
    <source>
        <dbReference type="Pfam" id="PF25917"/>
    </source>
</evidence>
<keyword evidence="7" id="KW-1185">Reference proteome</keyword>
<dbReference type="Pfam" id="PF25917">
    <property type="entry name" value="BSH_RND"/>
    <property type="match status" value="1"/>
</dbReference>
<name>A0A4U0ZNZ7_9ALTE</name>
<dbReference type="Gene3D" id="2.40.30.170">
    <property type="match status" value="1"/>
</dbReference>
<gene>
    <name evidence="6" type="ORF">E5672_03360</name>
</gene>
<dbReference type="PANTHER" id="PTHR30469:SF11">
    <property type="entry name" value="BLL4320 PROTEIN"/>
    <property type="match status" value="1"/>
</dbReference>
<dbReference type="GO" id="GO:0015562">
    <property type="term" value="F:efflux transmembrane transporter activity"/>
    <property type="evidence" value="ECO:0007669"/>
    <property type="project" value="TreeGrafter"/>
</dbReference>
<protein>
    <submittedName>
        <fullName evidence="6">Efflux RND transporter periplasmic adaptor subunit</fullName>
    </submittedName>
</protein>
<evidence type="ECO:0000256" key="3">
    <source>
        <dbReference type="SAM" id="SignalP"/>
    </source>
</evidence>
<comment type="similarity">
    <text evidence="1">Belongs to the membrane fusion protein (MFP) (TC 8.A.1) family.</text>
</comment>
<evidence type="ECO:0000256" key="2">
    <source>
        <dbReference type="SAM" id="Coils"/>
    </source>
</evidence>
<dbReference type="GO" id="GO:1990281">
    <property type="term" value="C:efflux pump complex"/>
    <property type="evidence" value="ECO:0007669"/>
    <property type="project" value="TreeGrafter"/>
</dbReference>
<keyword evidence="2" id="KW-0175">Coiled coil</keyword>
<dbReference type="OrthoDB" id="9806939at2"/>